<accession>A0A1M2VQL0</accession>
<feature type="region of interest" description="Disordered" evidence="1">
    <location>
        <begin position="14"/>
        <end position="62"/>
    </location>
</feature>
<dbReference type="EMBL" id="MNAD01000875">
    <property type="protein sequence ID" value="OJT09848.1"/>
    <property type="molecule type" value="Genomic_DNA"/>
</dbReference>
<reference evidence="3 4" key="1">
    <citation type="submission" date="2016-10" db="EMBL/GenBank/DDBJ databases">
        <title>Genome sequence of the basidiomycete white-rot fungus Trametes pubescens.</title>
        <authorList>
            <person name="Makela M.R."/>
            <person name="Granchi Z."/>
            <person name="Peng M."/>
            <person name="De Vries R.P."/>
            <person name="Grigoriev I."/>
            <person name="Riley R."/>
            <person name="Hilden K."/>
        </authorList>
    </citation>
    <scope>NUCLEOTIDE SEQUENCE [LARGE SCALE GENOMIC DNA]</scope>
    <source>
        <strain evidence="3 4">FBCC735</strain>
    </source>
</reference>
<evidence type="ECO:0000256" key="1">
    <source>
        <dbReference type="SAM" id="MobiDB-lite"/>
    </source>
</evidence>
<proteinExistence type="predicted"/>
<evidence type="ECO:0000313" key="3">
    <source>
        <dbReference type="EMBL" id="OJT09848.1"/>
    </source>
</evidence>
<evidence type="ECO:0000259" key="2">
    <source>
        <dbReference type="Pfam" id="PF07741"/>
    </source>
</evidence>
<feature type="compositionally biased region" description="Basic and acidic residues" evidence="1">
    <location>
        <begin position="14"/>
        <end position="27"/>
    </location>
</feature>
<gene>
    <name evidence="3" type="ORF">TRAPUB_13671</name>
</gene>
<dbReference type="OrthoDB" id="3070013at2759"/>
<dbReference type="Pfam" id="PF07741">
    <property type="entry name" value="BRF1"/>
    <property type="match status" value="1"/>
</dbReference>
<protein>
    <recommendedName>
        <fullName evidence="2">Brf1 TBP-binding domain-containing protein</fullName>
    </recommendedName>
</protein>
<evidence type="ECO:0000313" key="4">
    <source>
        <dbReference type="Proteomes" id="UP000184267"/>
    </source>
</evidence>
<dbReference type="AlphaFoldDB" id="A0A1M2VQL0"/>
<dbReference type="InterPro" id="IPR011665">
    <property type="entry name" value="BRF1_TBP-bd_dom"/>
</dbReference>
<dbReference type="Proteomes" id="UP000184267">
    <property type="component" value="Unassembled WGS sequence"/>
</dbReference>
<feature type="domain" description="Brf1 TBP-binding" evidence="2">
    <location>
        <begin position="16"/>
        <end position="78"/>
    </location>
</feature>
<organism evidence="3 4">
    <name type="scientific">Trametes pubescens</name>
    <name type="common">White-rot fungus</name>
    <dbReference type="NCBI Taxonomy" id="154538"/>
    <lineage>
        <taxon>Eukaryota</taxon>
        <taxon>Fungi</taxon>
        <taxon>Dikarya</taxon>
        <taxon>Basidiomycota</taxon>
        <taxon>Agaricomycotina</taxon>
        <taxon>Agaricomycetes</taxon>
        <taxon>Polyporales</taxon>
        <taxon>Polyporaceae</taxon>
        <taxon>Trametes</taxon>
    </lineage>
</organism>
<name>A0A1M2VQL0_TRAPU</name>
<sequence length="121" mass="13398">MSCNPIHALAERYRSAKAELQESEDKQKKTRKRRKTNNKPRDASTSHGSTAAESVRNLIKKKPKYSKRVNYNALKDVFTDAGSAFQAPAADDENAEGWRVGRVRAGGMIGEQSGVKSAVYQ</sequence>
<feature type="compositionally biased region" description="Basic residues" evidence="1">
    <location>
        <begin position="28"/>
        <end position="38"/>
    </location>
</feature>
<keyword evidence="4" id="KW-1185">Reference proteome</keyword>
<dbReference type="STRING" id="154538.A0A1M2VQL0"/>
<comment type="caution">
    <text evidence="3">The sequence shown here is derived from an EMBL/GenBank/DDBJ whole genome shotgun (WGS) entry which is preliminary data.</text>
</comment>